<reference evidence="8" key="2">
    <citation type="journal article" date="2022" name="Res Sq">
        <title>Comparative Genomics Reveals Insights into the Divergent Evolution of Astigmatic Mites and Household Pest Adaptations.</title>
        <authorList>
            <person name="Xiong Q."/>
            <person name="Wan A.T.-Y."/>
            <person name="Liu X.-Y."/>
            <person name="Fung C.S.-H."/>
            <person name="Xiao X."/>
            <person name="Malainual N."/>
            <person name="Hou J."/>
            <person name="Wang L."/>
            <person name="Wang M."/>
            <person name="Yang K."/>
            <person name="Cui Y."/>
            <person name="Leung E."/>
            <person name="Nong W."/>
            <person name="Shin S.-K."/>
            <person name="Au S."/>
            <person name="Jeong K.Y."/>
            <person name="Chew F.T."/>
            <person name="Hui J."/>
            <person name="Leung T.F."/>
            <person name="Tungtrongchitr A."/>
            <person name="Zhong N."/>
            <person name="Liu Z."/>
            <person name="Tsui S."/>
        </authorList>
    </citation>
    <scope>NUCLEOTIDE SEQUENCE</scope>
    <source>
        <strain evidence="8">Derf</strain>
        <tissue evidence="8">Whole organism</tissue>
    </source>
</reference>
<comment type="caution">
    <text evidence="8">The sequence shown here is derived from an EMBL/GenBank/DDBJ whole genome shotgun (WGS) entry which is preliminary data.</text>
</comment>
<comment type="similarity">
    <text evidence="1">Belongs to the peptidase C19 family.</text>
</comment>
<feature type="domain" description="USP" evidence="7">
    <location>
        <begin position="1654"/>
        <end position="2036"/>
    </location>
</feature>
<dbReference type="InterPro" id="IPR021905">
    <property type="entry name" value="DUF3517"/>
</dbReference>
<feature type="region of interest" description="Disordered" evidence="6">
    <location>
        <begin position="22"/>
        <end position="70"/>
    </location>
</feature>
<evidence type="ECO:0000259" key="7">
    <source>
        <dbReference type="PROSITE" id="PS50235"/>
    </source>
</evidence>
<organism evidence="8 9">
    <name type="scientific">Dermatophagoides farinae</name>
    <name type="common">American house dust mite</name>
    <dbReference type="NCBI Taxonomy" id="6954"/>
    <lineage>
        <taxon>Eukaryota</taxon>
        <taxon>Metazoa</taxon>
        <taxon>Ecdysozoa</taxon>
        <taxon>Arthropoda</taxon>
        <taxon>Chelicerata</taxon>
        <taxon>Arachnida</taxon>
        <taxon>Acari</taxon>
        <taxon>Acariformes</taxon>
        <taxon>Sarcoptiformes</taxon>
        <taxon>Astigmata</taxon>
        <taxon>Psoroptidia</taxon>
        <taxon>Analgoidea</taxon>
        <taxon>Pyroglyphidae</taxon>
        <taxon>Dermatophagoidinae</taxon>
        <taxon>Dermatophagoides</taxon>
    </lineage>
</organism>
<evidence type="ECO:0000256" key="4">
    <source>
        <dbReference type="ARBA" id="ARBA00022786"/>
    </source>
</evidence>
<reference evidence="8" key="1">
    <citation type="submission" date="2013-05" db="EMBL/GenBank/DDBJ databases">
        <authorList>
            <person name="Yim A.K.Y."/>
            <person name="Chan T.F."/>
            <person name="Ji K.M."/>
            <person name="Liu X.Y."/>
            <person name="Zhou J.W."/>
            <person name="Li R.Q."/>
            <person name="Yang K.Y."/>
            <person name="Li J."/>
            <person name="Li M."/>
            <person name="Law P.T.W."/>
            <person name="Wu Y.L."/>
            <person name="Cai Z.L."/>
            <person name="Qin H."/>
            <person name="Bao Y."/>
            <person name="Leung R.K.K."/>
            <person name="Ng P.K.S."/>
            <person name="Zou J."/>
            <person name="Zhong X.J."/>
            <person name="Ran P.X."/>
            <person name="Zhong N.S."/>
            <person name="Liu Z.G."/>
            <person name="Tsui S.K.W."/>
        </authorList>
    </citation>
    <scope>NUCLEOTIDE SEQUENCE</scope>
    <source>
        <strain evidence="8">Derf</strain>
        <tissue evidence="8">Whole organism</tissue>
    </source>
</reference>
<proteinExistence type="inferred from homology"/>
<dbReference type="GO" id="GO:0005634">
    <property type="term" value="C:nucleus"/>
    <property type="evidence" value="ECO:0007669"/>
    <property type="project" value="TreeGrafter"/>
</dbReference>
<dbReference type="SUPFAM" id="SSF54001">
    <property type="entry name" value="Cysteine proteinases"/>
    <property type="match status" value="1"/>
</dbReference>
<dbReference type="InterPro" id="IPR050164">
    <property type="entry name" value="Peptidase_C19"/>
</dbReference>
<feature type="region of interest" description="Disordered" evidence="6">
    <location>
        <begin position="2580"/>
        <end position="2603"/>
    </location>
</feature>
<dbReference type="Pfam" id="PF25010">
    <property type="entry name" value="ARM_UBP24_USP9X-Y"/>
    <property type="match status" value="1"/>
</dbReference>
<dbReference type="PROSITE" id="PS00973">
    <property type="entry name" value="USP_2"/>
    <property type="match status" value="1"/>
</dbReference>
<feature type="compositionally biased region" description="Polar residues" evidence="6">
    <location>
        <begin position="2591"/>
        <end position="2603"/>
    </location>
</feature>
<dbReference type="PROSITE" id="PS00972">
    <property type="entry name" value="USP_1"/>
    <property type="match status" value="1"/>
</dbReference>
<dbReference type="GO" id="GO:0016477">
    <property type="term" value="P:cell migration"/>
    <property type="evidence" value="ECO:0007669"/>
    <property type="project" value="TreeGrafter"/>
</dbReference>
<evidence type="ECO:0000256" key="1">
    <source>
        <dbReference type="ARBA" id="ARBA00009085"/>
    </source>
</evidence>
<dbReference type="InterPro" id="IPR028889">
    <property type="entry name" value="USP"/>
</dbReference>
<dbReference type="InterPro" id="IPR055176">
    <property type="entry name" value="UBP24/USP9X/USP9Y_UBL"/>
</dbReference>
<evidence type="ECO:0000313" key="9">
    <source>
        <dbReference type="Proteomes" id="UP000790347"/>
    </source>
</evidence>
<keyword evidence="5 8" id="KW-0378">Hydrolase</keyword>
<accession>A0A922I984</accession>
<dbReference type="InterPro" id="IPR056850">
    <property type="entry name" value="ARM_UBP34_24_USP9X_Y"/>
</dbReference>
<dbReference type="PANTHER" id="PTHR24006:SF925">
    <property type="entry name" value="UBIQUITINYL HYDROLASE 1"/>
    <property type="match status" value="1"/>
</dbReference>
<dbReference type="InterPro" id="IPR038765">
    <property type="entry name" value="Papain-like_cys_pep_sf"/>
</dbReference>
<keyword evidence="9" id="KW-1185">Reference proteome</keyword>
<dbReference type="Gene3D" id="3.90.70.10">
    <property type="entry name" value="Cysteine proteinases"/>
    <property type="match status" value="1"/>
</dbReference>
<evidence type="ECO:0000313" key="8">
    <source>
        <dbReference type="EMBL" id="KAH9527284.1"/>
    </source>
</evidence>
<dbReference type="GO" id="GO:0006508">
    <property type="term" value="P:proteolysis"/>
    <property type="evidence" value="ECO:0007669"/>
    <property type="project" value="UniProtKB-KW"/>
</dbReference>
<dbReference type="GO" id="GO:0004843">
    <property type="term" value="F:cysteine-type deubiquitinase activity"/>
    <property type="evidence" value="ECO:0007669"/>
    <property type="project" value="InterPro"/>
</dbReference>
<gene>
    <name evidence="8" type="primary">USP9X</name>
    <name evidence="8" type="ORF">DERF_001310</name>
</gene>
<dbReference type="PANTHER" id="PTHR24006">
    <property type="entry name" value="UBIQUITIN CARBOXYL-TERMINAL HYDROLASE"/>
    <property type="match status" value="1"/>
</dbReference>
<dbReference type="InterPro" id="IPR001394">
    <property type="entry name" value="Peptidase_C19_UCH"/>
</dbReference>
<dbReference type="Pfam" id="PF12030">
    <property type="entry name" value="DUF3517"/>
    <property type="match status" value="1"/>
</dbReference>
<dbReference type="GO" id="GO:0016579">
    <property type="term" value="P:protein deubiquitination"/>
    <property type="evidence" value="ECO:0007669"/>
    <property type="project" value="InterPro"/>
</dbReference>
<protein>
    <submittedName>
        <fullName evidence="8">Ubiquitin carboxyl-terminal hydrolase FAF-X</fullName>
    </submittedName>
</protein>
<sequence length="2603" mass="304827">MQILKTGEDNLVDDRLIENESTSTAENIDNTHHHHPNDNNRNDDDDDSSTMECETEQQQQQQQQQPPPQQINECEIRSKKNSDDIEDNTNQKAIKTTVQNEMNIHSSHQQSSSNQINNDDDEIIILDQQCKPSNGHHQSIVNNENNGDPSMTMMMNTNDNNTVDENSASDVVYKTFPEDLLIRIEKFCHMTWTLPLSIVPYQKFEQLLDIVINLLQTNSYEMESNCFHFIDETILIFYKKFFQDNSNLFMNQSVNRNTNNLKQFELLSQIFTPSNRISFFDCDENILNHYGSIIQQRPIYTTTNDEQRARNSLLIALINYFGQNDGFDFLSIYFSDNQLSSTLIFIYLTPFENCLEFLSKQILESYFIPIIQLVANFFNNLSVENFKNELKSSTQIDDIIGSIVKKCRNFAIKLSRPAMAKSFEFLRLKFTLRTLQLSSFSGKMNALNELNKIISHYNYCEEKTTNNYTLINQTNDSSSIELLATSDETAQWLYDNNVVEIILNDCLHHTQYVEKLDNIFRFLLKENRLTLDCLDRIWNSQLGKHEIIVKNIHELIAKLAWHFSPNQLDHLFVCFQSSWSTATKKEREKLLQLMRRLAEDDKYGSMANKMLSLLWNIAYNHDEIDIEIVDQAIGAHLKILDYSKTFEKDSQRFYWIERCVNEIGDSNHGNNVITAMKHIREILLLCPEHCSKQYYASCEIQQQQQQRIKRETRHYIITKMNSELELMSMLVRNLSNYMKWMRSKKSELNELDANIALDGRRISHRQELHERLGFLRFIIQEGTCLLSKEMATELWNCLAIQAIFPTDRQICFQWFSLLMEFDFYLDDDYSHVFLGFLHASLAKFDPSLIDIYGVECFEKFFKIINCNQEKLIYHNSSYLTNDVDLIGLDYLWKLILFGSDEAACNKAINLLKEFFTNFGPKLIESRLELHQDFINICFDQLKCSYDTVTVIGHDENEPKINVESTKMIRLLSVLCEYIRKGDNDYYGNKRLILPMSQCFRGKSVELVIKIMTQAYNRNIDELILQTHTNESILFVREKILEKINMSNENVEIEMYESVEKFDLSKFKKVAELTTEKRFCFSVRVMQQANTINWTSDMEFSNKFEKLMQPETVDPLLERSLPGVIMSENCRYVNFLFNVSDLAMSLKHDQLREKCLEILQSMPPDKFYMNMIIDTFLDPNQINGGENVLECFERELLSSPTKTVYMLEIIFALILPFDDNFYKESARFQKSFIECGYCLRILNFIHDEKFRNTMDNYCLIRAMHLILKISKFTLLTFCFLNEYSHGLHDTLRDILRHCHEDFVLKNVASSTAQILHKESPLSKQFLPQNVHINSLLRIAWLMATGDQRINIDYQKNLDELHEYFIKSYSDENFNSSDYKSDEMFDVCQHALETITLMLILAPQYSNFLSKSANMQKFFIDLLLITSNKTIRKTMADQFSFITMINLSTHSNVASSILELIFNYLQKYLLKFHQTSGQFFRFCCQLLEICATISVDIQYPIINRYVDYEYNLLRCPKENFFINGQCQETLLEGNLCITKVLVSKFLSHESKCKIGLGDQDERGLVHILLDQYLFTASKSLCLFRQNSDVFIADIYPVCPGTQSLIAAYELLAAFCDGCLENLEFICQNLESYMNTMVISSWDYFPNIAIRPENGFVGLKNAGATCYMNSVLQQLFMIPEVRNGILSVIIDSPYNFYDNNNNDLDNFFITPLNNMENNINSSSQEVDVKAYNIEIFQQIQIIFGHLLLSQVQYYVPKGFWEHFKLFGGKIHLKEQQDALEFFNGLFDILDEALKGLNQPPIMTSIFGGSFSDQKVCKDCPHRYFREEPFTTLNVDVRNHHTLNDSLEQYVRGDLLEGDNAYKCEKCDRKVNTVKRLCIKRLPKILVIQLKRFGYDFDRDVSIKFNDYFEFPRYLDMEPYTVNGLARKEGEIIEENLINDEYNDITEYELNGIVVHSGQASGGHYYSFILHETPNDGQKKWYRFDDTDVSECKLDQDEEMRNQCFGGEYMNDYYDQLLKKTLQRVQKRWWNAFILVYRKVDQKPKSYQRPTIPLAIKKNVQHQNTLFIHQRTLFSEEFYHFIKILIDCNGKNLNFSNIPPEKLNRIIMETLNMAAKFLIRFGFKAKKSLRFNANDWNDSLIPYLQHDSSIRSWFIANHLMNNANKLLCDFLLQCPSIDVRNAFGKLVMFLIRYSIMDQQQDATESNVINPFVSEIMSILVSFIQKDVPDCSRQSSQYFTLFHSYALLGIDQRRHLLMLSVPSLFMTFAIERNFSMSKNNQTVDNRLYQVVSYLVRSCDPTSVIIPQLPESYQPILNPFMCDQNDDDQYIMPMPRDIIEKLYLKKSYLRQIIMEAISLDENDALIKFCCWENQPFSLYTLEELFSQLSNTYTTYELEPYFQSLRDILMMEDSFQHFRIHVAILGNHTGERSVAYYENNHTKCLLKMLTTHSIHFEKKVYQCLELLSYVLKHSNRAVSIVNEDPIKTEWFEVVKKLKMETKNKTFNYNTNNDYNNLQWPSLSTTSSSSSPSLNMDTKKLLNEVESYFHMNESLDEQQQQQQPPPTTQEEANIIENSEKVVEIQQSEKENVVIDENPLSDQIENMDISSG</sequence>
<keyword evidence="3" id="KW-0645">Protease</keyword>
<evidence type="ECO:0000256" key="6">
    <source>
        <dbReference type="SAM" id="MobiDB-lite"/>
    </source>
</evidence>
<dbReference type="Proteomes" id="UP000790347">
    <property type="component" value="Unassembled WGS sequence"/>
</dbReference>
<dbReference type="PROSITE" id="PS50235">
    <property type="entry name" value="USP_3"/>
    <property type="match status" value="1"/>
</dbReference>
<dbReference type="InterPro" id="IPR018200">
    <property type="entry name" value="USP_CS"/>
</dbReference>
<feature type="compositionally biased region" description="Acidic residues" evidence="6">
    <location>
        <begin position="43"/>
        <end position="55"/>
    </location>
</feature>
<dbReference type="GO" id="GO:0005829">
    <property type="term" value="C:cytosol"/>
    <property type="evidence" value="ECO:0007669"/>
    <property type="project" value="TreeGrafter"/>
</dbReference>
<dbReference type="EMBL" id="ASGP02000001">
    <property type="protein sequence ID" value="KAH9527284.1"/>
    <property type="molecule type" value="Genomic_DNA"/>
</dbReference>
<dbReference type="CDD" id="cd02659">
    <property type="entry name" value="peptidase_C19C"/>
    <property type="match status" value="1"/>
</dbReference>
<name>A0A922I984_DERFA</name>
<evidence type="ECO:0000256" key="5">
    <source>
        <dbReference type="ARBA" id="ARBA00022801"/>
    </source>
</evidence>
<evidence type="ECO:0000256" key="3">
    <source>
        <dbReference type="ARBA" id="ARBA00022670"/>
    </source>
</evidence>
<dbReference type="Pfam" id="PF22900">
    <property type="entry name" value="UCH_UBL1"/>
    <property type="match status" value="1"/>
</dbReference>
<keyword evidence="2" id="KW-0597">Phosphoprotein</keyword>
<dbReference type="Pfam" id="PF00443">
    <property type="entry name" value="UCH"/>
    <property type="match status" value="1"/>
</dbReference>
<keyword evidence="4" id="KW-0833">Ubl conjugation pathway</keyword>
<evidence type="ECO:0000256" key="2">
    <source>
        <dbReference type="ARBA" id="ARBA00022553"/>
    </source>
</evidence>